<evidence type="ECO:0000256" key="2">
    <source>
        <dbReference type="ARBA" id="ARBA00022448"/>
    </source>
</evidence>
<comment type="similarity">
    <text evidence="1 6">Belongs to the hemerythrin family.</text>
</comment>
<dbReference type="PANTHER" id="PTHR37164:SF1">
    <property type="entry name" value="BACTERIOHEMERYTHRIN"/>
    <property type="match status" value="1"/>
</dbReference>
<evidence type="ECO:0000256" key="5">
    <source>
        <dbReference type="ARBA" id="ARBA00023004"/>
    </source>
</evidence>
<name>A0ABT7SS57_9GAMM</name>
<dbReference type="InterPro" id="IPR012827">
    <property type="entry name" value="Hemerythrin_metal-bd"/>
</dbReference>
<dbReference type="Gene3D" id="1.20.120.50">
    <property type="entry name" value="Hemerythrin-like"/>
    <property type="match status" value="1"/>
</dbReference>
<dbReference type="InterPro" id="IPR012312">
    <property type="entry name" value="Hemerythrin-like"/>
</dbReference>
<protein>
    <recommendedName>
        <fullName evidence="6">Bacteriohemerythrin</fullName>
    </recommendedName>
</protein>
<dbReference type="InterPro" id="IPR023504">
    <property type="entry name" value="Bacteriohemerythrin-like"/>
</dbReference>
<feature type="binding site" evidence="6">
    <location>
        <position position="76"/>
    </location>
    <ligand>
        <name>Fe cation</name>
        <dbReference type="ChEBI" id="CHEBI:24875"/>
        <label>2</label>
    </ligand>
</feature>
<dbReference type="InterPro" id="IPR035938">
    <property type="entry name" value="Hemerythrin-like_sf"/>
</dbReference>
<dbReference type="PANTHER" id="PTHR37164">
    <property type="entry name" value="BACTERIOHEMERYTHRIN"/>
    <property type="match status" value="1"/>
</dbReference>
<dbReference type="HAMAP" id="MF_00556">
    <property type="entry name" value="Hemerythrin"/>
    <property type="match status" value="1"/>
</dbReference>
<dbReference type="CDD" id="cd12107">
    <property type="entry name" value="Hemerythrin"/>
    <property type="match status" value="1"/>
</dbReference>
<accession>A0ABT7SS57</accession>
<dbReference type="NCBIfam" id="TIGR02481">
    <property type="entry name" value="hemeryth_dom"/>
    <property type="match status" value="1"/>
</dbReference>
<dbReference type="Proteomes" id="UP001241056">
    <property type="component" value="Unassembled WGS sequence"/>
</dbReference>
<keyword evidence="5 6" id="KW-0408">Iron</keyword>
<evidence type="ECO:0000313" key="9">
    <source>
        <dbReference type="Proteomes" id="UP001241056"/>
    </source>
</evidence>
<dbReference type="EMBL" id="JAUCDY010000010">
    <property type="protein sequence ID" value="MDM7858389.1"/>
    <property type="molecule type" value="Genomic_DNA"/>
</dbReference>
<evidence type="ECO:0000313" key="8">
    <source>
        <dbReference type="EMBL" id="MDM7858389.1"/>
    </source>
</evidence>
<feature type="binding site" evidence="6">
    <location>
        <position position="120"/>
    </location>
    <ligand>
        <name>Fe cation</name>
        <dbReference type="ChEBI" id="CHEBI:24875"/>
        <label>1</label>
    </ligand>
</feature>
<comment type="function">
    <text evidence="6">Oxygen-binding protein. May be involved in a storage mechanism or for delivery to oxygen-requiring enzymes. The oxygen-binding site contains two iron atoms.</text>
</comment>
<reference evidence="8 9" key="1">
    <citation type="submission" date="2023-06" db="EMBL/GenBank/DDBJ databases">
        <title>Thiopseudomonas sp. CY1220 draft genome sequence.</title>
        <authorList>
            <person name="Zhao G."/>
            <person name="An M."/>
        </authorList>
    </citation>
    <scope>NUCLEOTIDE SEQUENCE [LARGE SCALE GENOMIC DNA]</scope>
    <source>
        <strain evidence="8 9">CY1220</strain>
    </source>
</reference>
<evidence type="ECO:0000256" key="4">
    <source>
        <dbReference type="ARBA" id="ARBA00022723"/>
    </source>
</evidence>
<feature type="binding site" evidence="6">
    <location>
        <position position="21"/>
    </location>
    <ligand>
        <name>Fe cation</name>
        <dbReference type="ChEBI" id="CHEBI:24875"/>
        <label>1</label>
    </ligand>
</feature>
<dbReference type="SUPFAM" id="SSF47188">
    <property type="entry name" value="Hemerythrin-like"/>
    <property type="match status" value="1"/>
</dbReference>
<evidence type="ECO:0000259" key="7">
    <source>
        <dbReference type="Pfam" id="PF01814"/>
    </source>
</evidence>
<feature type="binding site" evidence="6">
    <location>
        <position position="115"/>
    </location>
    <ligand>
        <name>Fe cation</name>
        <dbReference type="ChEBI" id="CHEBI:24875"/>
        <label>2</label>
    </ligand>
</feature>
<evidence type="ECO:0000256" key="6">
    <source>
        <dbReference type="HAMAP-Rule" id="MF_00556"/>
    </source>
</evidence>
<organism evidence="8 9">
    <name type="scientific">Thiopseudomonas acetoxidans</name>
    <dbReference type="NCBI Taxonomy" id="3041622"/>
    <lineage>
        <taxon>Bacteria</taxon>
        <taxon>Pseudomonadati</taxon>
        <taxon>Pseudomonadota</taxon>
        <taxon>Gammaproteobacteria</taxon>
        <taxon>Pseudomonadales</taxon>
        <taxon>Pseudomonadaceae</taxon>
        <taxon>Thiopseudomonas</taxon>
    </lineage>
</organism>
<dbReference type="InterPro" id="IPR050669">
    <property type="entry name" value="Hemerythrin"/>
</dbReference>
<keyword evidence="9" id="KW-1185">Reference proteome</keyword>
<dbReference type="NCBIfam" id="NF002007">
    <property type="entry name" value="PRK00808.1"/>
    <property type="match status" value="1"/>
</dbReference>
<dbReference type="Pfam" id="PF01814">
    <property type="entry name" value="Hemerythrin"/>
    <property type="match status" value="1"/>
</dbReference>
<feature type="binding site" evidence="6">
    <location>
        <position position="61"/>
    </location>
    <ligand>
        <name>Fe cation</name>
        <dbReference type="ChEBI" id="CHEBI:24875"/>
        <label>2</label>
    </ligand>
</feature>
<evidence type="ECO:0000256" key="3">
    <source>
        <dbReference type="ARBA" id="ARBA00022621"/>
    </source>
</evidence>
<gene>
    <name evidence="8" type="ORF">QEZ41_08895</name>
</gene>
<feature type="binding site" evidence="6">
    <location>
        <position position="80"/>
    </location>
    <ligand>
        <name>Fe cation</name>
        <dbReference type="ChEBI" id="CHEBI:24875"/>
        <label>2</label>
    </ligand>
</feature>
<keyword evidence="3 6" id="KW-0561">Oxygen transport</keyword>
<feature type="binding site" evidence="6">
    <location>
        <position position="61"/>
    </location>
    <ligand>
        <name>Fe cation</name>
        <dbReference type="ChEBI" id="CHEBI:24875"/>
        <label>1</label>
    </ligand>
</feature>
<keyword evidence="4 6" id="KW-0479">Metal-binding</keyword>
<proteinExistence type="inferred from homology"/>
<feature type="binding site" evidence="6">
    <location>
        <position position="57"/>
    </location>
    <ligand>
        <name>Fe cation</name>
        <dbReference type="ChEBI" id="CHEBI:24875"/>
        <label>1</label>
    </ligand>
</feature>
<feature type="domain" description="Hemerythrin-like" evidence="7">
    <location>
        <begin position="12"/>
        <end position="125"/>
    </location>
</feature>
<comment type="subunit">
    <text evidence="6">Monomer.</text>
</comment>
<comment type="caution">
    <text evidence="8">The sequence shown here is derived from an EMBL/GenBank/DDBJ whole genome shotgun (WGS) entry which is preliminary data.</text>
</comment>
<keyword evidence="2 6" id="KW-0813">Transport</keyword>
<dbReference type="RefSeq" id="WP_289411092.1">
    <property type="nucleotide sequence ID" value="NZ_JAUCDY010000010.1"/>
</dbReference>
<evidence type="ECO:0000256" key="1">
    <source>
        <dbReference type="ARBA" id="ARBA00010587"/>
    </source>
</evidence>
<feature type="binding site" evidence="6">
    <location>
        <position position="120"/>
    </location>
    <ligand>
        <name>Fe cation</name>
        <dbReference type="ChEBI" id="CHEBI:24875"/>
        <label>2</label>
    </ligand>
</feature>
<sequence>MAHLKWTSDLNTGIEVIDNQHRRIVDYINALYDASLTQNRDEIAKVLEQLVEYTLSHFAFEEEMQAEAGYPFVKAHQKVHQLFVRRVSEFKQRFERGEDIAEPLLSLLRTWLINHIRRDDADYVDLVKKNVLKIEPKPDKKWWKRLFA</sequence>
<dbReference type="NCBIfam" id="NF033749">
    <property type="entry name" value="bact_hemeryth"/>
    <property type="match status" value="1"/>
</dbReference>